<proteinExistence type="predicted"/>
<keyword evidence="3" id="KW-1185">Reference proteome</keyword>
<dbReference type="RefSeq" id="WP_149749406.1">
    <property type="nucleotide sequence ID" value="NZ_VUJW01000002.1"/>
</dbReference>
<reference evidence="2 3" key="2">
    <citation type="submission" date="2019-09" db="EMBL/GenBank/DDBJ databases">
        <authorList>
            <person name="Jin C."/>
        </authorList>
    </citation>
    <scope>NUCLEOTIDE SEQUENCE [LARGE SCALE GENOMIC DNA]</scope>
    <source>
        <strain evidence="2 3">BN140041</strain>
    </source>
</reference>
<accession>A0A5B1M9T0</accession>
<comment type="caution">
    <text evidence="2">The sequence shown here is derived from an EMBL/GenBank/DDBJ whole genome shotgun (WGS) entry which is preliminary data.</text>
</comment>
<gene>
    <name evidence="2" type="ORF">F0U47_06025</name>
</gene>
<evidence type="ECO:0000256" key="1">
    <source>
        <dbReference type="SAM" id="MobiDB-lite"/>
    </source>
</evidence>
<protein>
    <recommendedName>
        <fullName evidence="4">Benzoate transporter</fullName>
    </recommendedName>
</protein>
<dbReference type="InterPro" id="IPR019198">
    <property type="entry name" value="Beta_propeller_containing"/>
</dbReference>
<dbReference type="Proteomes" id="UP000324351">
    <property type="component" value="Unassembled WGS sequence"/>
</dbReference>
<evidence type="ECO:0008006" key="4">
    <source>
        <dbReference type="Google" id="ProtNLM"/>
    </source>
</evidence>
<name>A0A5B1M9T0_9ACTN</name>
<evidence type="ECO:0000313" key="2">
    <source>
        <dbReference type="EMBL" id="KAA1428470.1"/>
    </source>
</evidence>
<sequence>MTDLENLWDDLPVGKPPTNDILRAGRKAAGAPGRRHRLLVRPLLTAGLATGLVAAFLAGTVVDGGDDSGGSGDAGAGDQPSHVAFQADLEAAASCDELLAAYVDRGLRRVTAWGWDEPYNPYWGRSGTFGTVIDELSVDRDLSLSDTNAVVEGYLSTNQRSAQDAPMTERAENSDTGTNVQEIGVDEPDVVKTNGDLLLRLRDDELVVYDVTGDETERLASVDLPGLEEGEIMLAGDTVVAVGIDEEAPRARSSYDVGAPLGTRVLTVSLADPARPEVVDDVAYDARLLSARQHGDAVRLVLSSGLPDLGFVHPGKQYGRRAALEKNRDQVESSTIEDWLPTLTANGEDPAQLLDCTNVAIPSDELTLDTVSVVGFDAAAPAEVDAIGLAGATDIAYESVDHLYLAASPSWGDGFDCIGCIGSRIIPSVRGGSTYLFDFKLDGTKATHVASGEVEGAIADRWAMDEAGGVLRVAVAPTSETGNFNSVVTLGREGQDLVEIGRLDELGRNEDIKSVRWFDGLAILVTFRQVDPLYAIDLTNVEKPSLIAKLKIPGFSSYLHPLGPKRLVGMGEGPVGGGRWGAQAGLFNVADLDDVHRMDVQHYAPGTDALAGSDPRSFTFIHDHRTILTVIQDRRSSLVGYLSVLRIQDGELHNRMVQVEYGDDVDQVRAVPLPDGRVVLVTGEDVEFFDLRDRS</sequence>
<feature type="region of interest" description="Disordered" evidence="1">
    <location>
        <begin position="158"/>
        <end position="182"/>
    </location>
</feature>
<dbReference type="EMBL" id="VUJW01000002">
    <property type="protein sequence ID" value="KAA1428470.1"/>
    <property type="molecule type" value="Genomic_DNA"/>
</dbReference>
<organism evidence="2 3">
    <name type="scientific">Nocardioides antri</name>
    <dbReference type="NCBI Taxonomy" id="2607659"/>
    <lineage>
        <taxon>Bacteria</taxon>
        <taxon>Bacillati</taxon>
        <taxon>Actinomycetota</taxon>
        <taxon>Actinomycetes</taxon>
        <taxon>Propionibacteriales</taxon>
        <taxon>Nocardioidaceae</taxon>
        <taxon>Nocardioides</taxon>
    </lineage>
</organism>
<dbReference type="Pfam" id="PF09826">
    <property type="entry name" value="Beta_propel"/>
    <property type="match status" value="1"/>
</dbReference>
<evidence type="ECO:0000313" key="3">
    <source>
        <dbReference type="Proteomes" id="UP000324351"/>
    </source>
</evidence>
<reference evidence="2 3" key="1">
    <citation type="submission" date="2019-09" db="EMBL/GenBank/DDBJ databases">
        <title>Nocardioides panacisoli sp. nov., isolated from the soil of a ginseng field.</title>
        <authorList>
            <person name="Cho C."/>
        </authorList>
    </citation>
    <scope>NUCLEOTIDE SEQUENCE [LARGE SCALE GENOMIC DNA]</scope>
    <source>
        <strain evidence="2 3">BN140041</strain>
    </source>
</reference>
<dbReference type="AlphaFoldDB" id="A0A5B1M9T0"/>